<evidence type="ECO:0000256" key="3">
    <source>
        <dbReference type="ARBA" id="ARBA00004678"/>
    </source>
</evidence>
<keyword evidence="8" id="KW-0349">Heme</keyword>
<gene>
    <name evidence="14" type="ORF">NAV_LOCUS4885</name>
</gene>
<dbReference type="UniPathway" id="UPA00096"/>
<dbReference type="InterPro" id="IPR000572">
    <property type="entry name" value="OxRdtase_Mopterin-bd_dom"/>
</dbReference>
<dbReference type="Gene3D" id="3.90.420.10">
    <property type="entry name" value="Oxidoreductase, molybdopterin-binding domain"/>
    <property type="match status" value="2"/>
</dbReference>
<dbReference type="PRINTS" id="PR00407">
    <property type="entry name" value="EUMOPTERIN"/>
</dbReference>
<dbReference type="GO" id="GO:0005739">
    <property type="term" value="C:mitochondrion"/>
    <property type="evidence" value="ECO:0007669"/>
    <property type="project" value="TreeGrafter"/>
</dbReference>
<dbReference type="InterPro" id="IPR036400">
    <property type="entry name" value="Cyt_B5-like_heme/steroid_sf"/>
</dbReference>
<comment type="pathway">
    <text evidence="3">Sulfur metabolism.</text>
</comment>
<dbReference type="AlphaFoldDB" id="A0A498SDY8"/>
<keyword evidence="10" id="KW-0560">Oxidoreductase</keyword>
<keyword evidence="15" id="KW-1185">Reference proteome</keyword>
<dbReference type="PRINTS" id="PR00721">
    <property type="entry name" value="STOMATIN"/>
</dbReference>
<evidence type="ECO:0000256" key="6">
    <source>
        <dbReference type="ARBA" id="ARBA00012505"/>
    </source>
</evidence>
<dbReference type="EMBL" id="UPTC01000781">
    <property type="protein sequence ID" value="VBB30094.1"/>
    <property type="molecule type" value="Genomic_DNA"/>
</dbReference>
<evidence type="ECO:0000313" key="15">
    <source>
        <dbReference type="Proteomes" id="UP000276991"/>
    </source>
</evidence>
<evidence type="ECO:0000256" key="1">
    <source>
        <dbReference type="ARBA" id="ARBA00001924"/>
    </source>
</evidence>
<dbReference type="Pfam" id="PF00173">
    <property type="entry name" value="Cyt-b5"/>
    <property type="match status" value="1"/>
</dbReference>
<dbReference type="SUPFAM" id="SSF117892">
    <property type="entry name" value="Band 7/SPFH domain"/>
    <property type="match status" value="1"/>
</dbReference>
<dbReference type="InterPro" id="IPR005066">
    <property type="entry name" value="MoCF_OxRdtse_dimer"/>
</dbReference>
<comment type="subcellular location">
    <subcellularLocation>
        <location evidence="2">Membrane</location>
    </subcellularLocation>
</comment>
<dbReference type="InterPro" id="IPR008335">
    <property type="entry name" value="Mopterin_OxRdtase_euk"/>
</dbReference>
<evidence type="ECO:0000256" key="4">
    <source>
        <dbReference type="ARBA" id="ARBA00004971"/>
    </source>
</evidence>
<keyword evidence="7" id="KW-0500">Molybdenum</keyword>
<dbReference type="GO" id="GO:0043546">
    <property type="term" value="F:molybdopterin cofactor binding"/>
    <property type="evidence" value="ECO:0007669"/>
    <property type="project" value="TreeGrafter"/>
</dbReference>
<evidence type="ECO:0000256" key="5">
    <source>
        <dbReference type="ARBA" id="ARBA00008164"/>
    </source>
</evidence>
<evidence type="ECO:0000313" key="14">
    <source>
        <dbReference type="EMBL" id="VBB30094.1"/>
    </source>
</evidence>
<proteinExistence type="inferred from homology"/>
<dbReference type="GO" id="GO:0006790">
    <property type="term" value="P:sulfur compound metabolic process"/>
    <property type="evidence" value="ECO:0007669"/>
    <property type="project" value="UniProtKB-UniPathway"/>
</dbReference>
<dbReference type="InterPro" id="IPR001199">
    <property type="entry name" value="Cyt_B5-like_heme/steroid-bd"/>
</dbReference>
<dbReference type="InterPro" id="IPR036013">
    <property type="entry name" value="Band_7/SPFH_dom_sf"/>
</dbReference>
<dbReference type="Gene3D" id="6.10.250.2090">
    <property type="match status" value="1"/>
</dbReference>
<dbReference type="Pfam" id="PF01145">
    <property type="entry name" value="Band_7"/>
    <property type="match status" value="1"/>
</dbReference>
<dbReference type="PROSITE" id="PS00191">
    <property type="entry name" value="CYTOCHROME_B5_1"/>
    <property type="match status" value="1"/>
</dbReference>
<comment type="pathway">
    <text evidence="4">Energy metabolism; sulfur metabolism.</text>
</comment>
<keyword evidence="11" id="KW-0408">Iron</keyword>
<organism evidence="14 15">
    <name type="scientific">Acanthocheilonema viteae</name>
    <name type="common">Filarial nematode worm</name>
    <name type="synonym">Dipetalonema viteae</name>
    <dbReference type="NCBI Taxonomy" id="6277"/>
    <lineage>
        <taxon>Eukaryota</taxon>
        <taxon>Metazoa</taxon>
        <taxon>Ecdysozoa</taxon>
        <taxon>Nematoda</taxon>
        <taxon>Chromadorea</taxon>
        <taxon>Rhabditida</taxon>
        <taxon>Spirurina</taxon>
        <taxon>Spiruromorpha</taxon>
        <taxon>Filarioidea</taxon>
        <taxon>Onchocercidae</taxon>
        <taxon>Acanthocheilonema</taxon>
    </lineage>
</organism>
<evidence type="ECO:0000259" key="13">
    <source>
        <dbReference type="PROSITE" id="PS50255"/>
    </source>
</evidence>
<sequence>MVAREYERVVIFRLGRLIGGGAKGPGIFFVLPCIESYTKVDLRTVSFNVPPQEILTKDSVTVSVDAVVYYRICNATISVANVENVHHSTRLLAQTTLRNMLGIKNLSEILSDRDAIALSMQALLDDVTERWGIKVERVEIKDVRLPIQLQRAMAAEAEAAREARAKVIAAEGEQKASHSLQEAALTISKSPAALQLRYLQTLSSVANMVLKMMWLRHMVVCRRLTREYIVTNVRYAKIATTRYHLLNNPSNVSLMPSENSENNTKGWILIGCFGVLTLISGASIQKHIIGIGRADGRNNVKIEIRNDLPFYRMEEVEKHGRNAENIWVTFQEGVYDITNFVQSHPGGDKILLAAGGPIDPYWNIYQQHLTPETIEILEELRIGNLDKRDITVIELKNENDPYRNDPKRHPALIVKSEKPFNAETPAELLMDNFYTPNDLFYVRNHMPVPVDVLMKAGINPNDKRIKHVIFRGADVDSEGNNYEASITFDKAMQDEVIIAYGMNDEDIPRDHGYPMRLIAPGIVGARQVKFLSAIILSDEESKSHWQRRDYRSLPPFIGPTDQQNFELSPSIQDCPVQSAFCYPTGPTKLSRSSDQFDVMGYAWSGGGRGITRVEVSIDGGETWQAAQLVQDPDQDIDHMWSWTFFKSTIKIPDGVKKLDLVCKATDRSYNTQPDTSRGIWNIRGLLNNAWHHVPIEITDD</sequence>
<evidence type="ECO:0000256" key="7">
    <source>
        <dbReference type="ARBA" id="ARBA00022505"/>
    </source>
</evidence>
<protein>
    <recommendedName>
        <fullName evidence="6">sulfite oxidase</fullName>
        <ecNumber evidence="6">1.8.3.1</ecNumber>
    </recommendedName>
</protein>
<dbReference type="SMART" id="SM01117">
    <property type="entry name" value="Cyt-b5"/>
    <property type="match status" value="1"/>
</dbReference>
<comment type="cofactor">
    <cofactor evidence="1">
        <name>Mo-molybdopterin</name>
        <dbReference type="ChEBI" id="CHEBI:71302"/>
    </cofactor>
</comment>
<dbReference type="SUPFAM" id="SSF55856">
    <property type="entry name" value="Cytochrome b5-like heme/steroid binding domain"/>
    <property type="match status" value="1"/>
</dbReference>
<dbReference type="SUPFAM" id="SSF81296">
    <property type="entry name" value="E set domains"/>
    <property type="match status" value="1"/>
</dbReference>
<evidence type="ECO:0000256" key="8">
    <source>
        <dbReference type="ARBA" id="ARBA00022617"/>
    </source>
</evidence>
<dbReference type="STRING" id="6277.A0A498SDY8"/>
<dbReference type="InterPro" id="IPR036374">
    <property type="entry name" value="OxRdtase_Mopterin-bd_sf"/>
</dbReference>
<dbReference type="Proteomes" id="UP000276991">
    <property type="component" value="Unassembled WGS sequence"/>
</dbReference>
<feature type="domain" description="Cytochrome b5 heme-binding" evidence="13">
    <location>
        <begin position="308"/>
        <end position="386"/>
    </location>
</feature>
<dbReference type="Pfam" id="PF03404">
    <property type="entry name" value="Mo-co_dimer"/>
    <property type="match status" value="1"/>
</dbReference>
<reference evidence="14 15" key="1">
    <citation type="submission" date="2018-08" db="EMBL/GenBank/DDBJ databases">
        <authorList>
            <person name="Laetsch R D."/>
            <person name="Stevens L."/>
            <person name="Kumar S."/>
            <person name="Blaxter L. M."/>
        </authorList>
    </citation>
    <scope>NUCLEOTIDE SEQUENCE [LARGE SCALE GENOMIC DNA]</scope>
</reference>
<dbReference type="InterPro" id="IPR018506">
    <property type="entry name" value="Cyt_B5_heme-BS"/>
</dbReference>
<dbReference type="FunFam" id="3.30.479.30:FF:000026">
    <property type="entry name" value="Uncharacterized protein"/>
    <property type="match status" value="1"/>
</dbReference>
<dbReference type="FunFam" id="3.10.120.10:FF:000007">
    <property type="entry name" value="Sulfite oxidase, mitochondrial"/>
    <property type="match status" value="1"/>
</dbReference>
<keyword evidence="12" id="KW-0472">Membrane</keyword>
<dbReference type="Gene3D" id="3.30.479.30">
    <property type="entry name" value="Band 7 domain"/>
    <property type="match status" value="1"/>
</dbReference>
<comment type="similarity">
    <text evidence="5">Belongs to the band 7/mec-2 family.</text>
</comment>
<dbReference type="PANTHER" id="PTHR19372:SF7">
    <property type="entry name" value="SULFITE OXIDASE, MITOCHONDRIAL"/>
    <property type="match status" value="1"/>
</dbReference>
<dbReference type="GO" id="GO:0030151">
    <property type="term" value="F:molybdenum ion binding"/>
    <property type="evidence" value="ECO:0007669"/>
    <property type="project" value="InterPro"/>
</dbReference>
<dbReference type="PROSITE" id="PS01270">
    <property type="entry name" value="BAND_7"/>
    <property type="match status" value="1"/>
</dbReference>
<dbReference type="GO" id="GO:0020037">
    <property type="term" value="F:heme binding"/>
    <property type="evidence" value="ECO:0007669"/>
    <property type="project" value="InterPro"/>
</dbReference>
<evidence type="ECO:0000256" key="11">
    <source>
        <dbReference type="ARBA" id="ARBA00023004"/>
    </source>
</evidence>
<dbReference type="InterPro" id="IPR018080">
    <property type="entry name" value="Band_7/stomatin-like_CS"/>
</dbReference>
<evidence type="ECO:0000256" key="9">
    <source>
        <dbReference type="ARBA" id="ARBA00022723"/>
    </source>
</evidence>
<dbReference type="GO" id="GO:0008482">
    <property type="term" value="F:sulfite oxidase activity"/>
    <property type="evidence" value="ECO:0007669"/>
    <property type="project" value="UniProtKB-EC"/>
</dbReference>
<dbReference type="Gene3D" id="3.10.120.10">
    <property type="entry name" value="Cytochrome b5-like heme/steroid binding domain"/>
    <property type="match status" value="1"/>
</dbReference>
<dbReference type="Pfam" id="PF00174">
    <property type="entry name" value="Oxidored_molyb"/>
    <property type="match status" value="1"/>
</dbReference>
<dbReference type="OrthoDB" id="10051395at2759"/>
<dbReference type="InterPro" id="IPR001972">
    <property type="entry name" value="Stomatin_HflK_fam"/>
</dbReference>
<dbReference type="Gene3D" id="2.60.40.650">
    <property type="match status" value="1"/>
</dbReference>
<evidence type="ECO:0000256" key="10">
    <source>
        <dbReference type="ARBA" id="ARBA00023002"/>
    </source>
</evidence>
<name>A0A498SDY8_ACAVI</name>
<evidence type="ECO:0000256" key="2">
    <source>
        <dbReference type="ARBA" id="ARBA00004370"/>
    </source>
</evidence>
<dbReference type="EC" id="1.8.3.1" evidence="6"/>
<dbReference type="PROSITE" id="PS50255">
    <property type="entry name" value="CYTOCHROME_B5_2"/>
    <property type="match status" value="1"/>
</dbReference>
<accession>A0A498SDY8</accession>
<dbReference type="PANTHER" id="PTHR19372">
    <property type="entry name" value="SULFITE REDUCTASE"/>
    <property type="match status" value="1"/>
</dbReference>
<dbReference type="SUPFAM" id="SSF56524">
    <property type="entry name" value="Oxidoreductase molybdopterin-binding domain"/>
    <property type="match status" value="1"/>
</dbReference>
<dbReference type="InterPro" id="IPR001107">
    <property type="entry name" value="Band_7"/>
</dbReference>
<keyword evidence="9" id="KW-0479">Metal-binding</keyword>
<evidence type="ECO:0000256" key="12">
    <source>
        <dbReference type="ARBA" id="ARBA00023136"/>
    </source>
</evidence>
<dbReference type="SMART" id="SM00244">
    <property type="entry name" value="PHB"/>
    <property type="match status" value="1"/>
</dbReference>
<dbReference type="GO" id="GO:0016020">
    <property type="term" value="C:membrane"/>
    <property type="evidence" value="ECO:0007669"/>
    <property type="project" value="UniProtKB-SubCell"/>
</dbReference>
<dbReference type="InterPro" id="IPR014756">
    <property type="entry name" value="Ig_E-set"/>
</dbReference>